<dbReference type="GO" id="GO:0000156">
    <property type="term" value="F:phosphorelay response regulator activity"/>
    <property type="evidence" value="ECO:0007669"/>
    <property type="project" value="InterPro"/>
</dbReference>
<evidence type="ECO:0000256" key="3">
    <source>
        <dbReference type="ARBA" id="ARBA00023015"/>
    </source>
</evidence>
<dbReference type="InterPro" id="IPR001789">
    <property type="entry name" value="Sig_transdc_resp-reg_receiver"/>
</dbReference>
<dbReference type="Gene3D" id="3.40.50.2300">
    <property type="match status" value="1"/>
</dbReference>
<dbReference type="Pfam" id="PF00072">
    <property type="entry name" value="Response_reg"/>
    <property type="match status" value="1"/>
</dbReference>
<evidence type="ECO:0000313" key="12">
    <source>
        <dbReference type="Proteomes" id="UP000004367"/>
    </source>
</evidence>
<dbReference type="SMART" id="SM00448">
    <property type="entry name" value="REC"/>
    <property type="match status" value="1"/>
</dbReference>
<protein>
    <recommendedName>
        <fullName evidence="6">DNA-binding response regulator MtrA</fullName>
    </recommendedName>
</protein>
<dbReference type="NCBIfam" id="NF040689">
    <property type="entry name" value="MtrAB_MtrA"/>
    <property type="match status" value="1"/>
</dbReference>
<evidence type="ECO:0000256" key="6">
    <source>
        <dbReference type="ARBA" id="ARBA00035142"/>
    </source>
</evidence>
<dbReference type="OrthoDB" id="9812490at2"/>
<keyword evidence="5" id="KW-0804">Transcription</keyword>
<name>H5URW1_9MICO</name>
<dbReference type="Proteomes" id="UP000004367">
    <property type="component" value="Unassembled WGS sequence"/>
</dbReference>
<sequence length="225" mass="25071">MKARVLVVDDDLALAEMLGIVLRNEGFDVDHVDDGSEVLRVFRETRPDVVLLDVMLPGMDGIEVCKRLRAESSVPIIMLTARTDTVDVVVGLESGADDYVSKPFKPQELIARVRARLRRGDDPAPERLVIGDLTIDVAGHSVKRDGVPLSLTPLEFDLLVALARKPWQVFTREVLLEQVWGYRHAGDTRLVNVHVQRLRSKIEKDPERPQIVLTVRGVGYKAGPA</sequence>
<dbReference type="EMBL" id="BAFE01000052">
    <property type="protein sequence ID" value="GAB48469.1"/>
    <property type="molecule type" value="Genomic_DNA"/>
</dbReference>
<gene>
    <name evidence="11" type="ORF">MOPEL_073_01100</name>
</gene>
<dbReference type="GO" id="GO:0005829">
    <property type="term" value="C:cytosol"/>
    <property type="evidence" value="ECO:0007669"/>
    <property type="project" value="TreeGrafter"/>
</dbReference>
<keyword evidence="4 8" id="KW-0238">DNA-binding</keyword>
<comment type="caution">
    <text evidence="11">The sequence shown here is derived from an EMBL/GenBank/DDBJ whole genome shotgun (WGS) entry which is preliminary data.</text>
</comment>
<dbReference type="InterPro" id="IPR011006">
    <property type="entry name" value="CheY-like_superfamily"/>
</dbReference>
<evidence type="ECO:0000313" key="11">
    <source>
        <dbReference type="EMBL" id="GAB48469.1"/>
    </source>
</evidence>
<dbReference type="GO" id="GO:0045893">
    <property type="term" value="P:positive regulation of DNA-templated transcription"/>
    <property type="evidence" value="ECO:0007669"/>
    <property type="project" value="InterPro"/>
</dbReference>
<dbReference type="PANTHER" id="PTHR48111">
    <property type="entry name" value="REGULATOR OF RPOS"/>
    <property type="match status" value="1"/>
</dbReference>
<dbReference type="RefSeq" id="WP_009482367.1">
    <property type="nucleotide sequence ID" value="NZ_BAFE01000052.1"/>
</dbReference>
<dbReference type="CDD" id="cd00383">
    <property type="entry name" value="trans_reg_C"/>
    <property type="match status" value="1"/>
</dbReference>
<dbReference type="InterPro" id="IPR036388">
    <property type="entry name" value="WH-like_DNA-bd_sf"/>
</dbReference>
<dbReference type="GO" id="GO:0032993">
    <property type="term" value="C:protein-DNA complex"/>
    <property type="evidence" value="ECO:0007669"/>
    <property type="project" value="TreeGrafter"/>
</dbReference>
<dbReference type="FunFam" id="1.10.10.10:FF:000033">
    <property type="entry name" value="DNA-binding response regulator MtrA"/>
    <property type="match status" value="1"/>
</dbReference>
<evidence type="ECO:0000256" key="5">
    <source>
        <dbReference type="ARBA" id="ARBA00023163"/>
    </source>
</evidence>
<feature type="domain" description="Response regulatory" evidence="9">
    <location>
        <begin position="4"/>
        <end position="117"/>
    </location>
</feature>
<evidence type="ECO:0000256" key="8">
    <source>
        <dbReference type="PROSITE-ProRule" id="PRU01091"/>
    </source>
</evidence>
<dbReference type="AlphaFoldDB" id="H5URW1"/>
<dbReference type="PROSITE" id="PS50110">
    <property type="entry name" value="RESPONSE_REGULATORY"/>
    <property type="match status" value="1"/>
</dbReference>
<accession>H5URW1</accession>
<dbReference type="SMART" id="SM00862">
    <property type="entry name" value="Trans_reg_C"/>
    <property type="match status" value="1"/>
</dbReference>
<dbReference type="SUPFAM" id="SSF52172">
    <property type="entry name" value="CheY-like"/>
    <property type="match status" value="1"/>
</dbReference>
<keyword evidence="1 7" id="KW-0597">Phosphoprotein</keyword>
<keyword evidence="2" id="KW-0902">Two-component regulatory system</keyword>
<dbReference type="InterPro" id="IPR047671">
    <property type="entry name" value="MtrAB_MtrA"/>
</dbReference>
<feature type="modified residue" description="4-aspartylphosphate" evidence="7">
    <location>
        <position position="53"/>
    </location>
</feature>
<dbReference type="InterPro" id="IPR039420">
    <property type="entry name" value="WalR-like"/>
</dbReference>
<evidence type="ECO:0000259" key="10">
    <source>
        <dbReference type="PROSITE" id="PS51755"/>
    </source>
</evidence>
<keyword evidence="3" id="KW-0805">Transcription regulation</keyword>
<evidence type="ECO:0000256" key="7">
    <source>
        <dbReference type="PROSITE-ProRule" id="PRU00169"/>
    </source>
</evidence>
<feature type="DNA-binding region" description="OmpR/PhoB-type" evidence="8">
    <location>
        <begin position="125"/>
        <end position="224"/>
    </location>
</feature>
<feature type="domain" description="OmpR/PhoB-type" evidence="10">
    <location>
        <begin position="125"/>
        <end position="224"/>
    </location>
</feature>
<evidence type="ECO:0000256" key="2">
    <source>
        <dbReference type="ARBA" id="ARBA00023012"/>
    </source>
</evidence>
<dbReference type="PANTHER" id="PTHR48111:SF21">
    <property type="entry name" value="DNA-BINDING DUAL MASTER TRANSCRIPTIONAL REGULATOR RPAA"/>
    <property type="match status" value="1"/>
</dbReference>
<dbReference type="Gene3D" id="1.10.10.10">
    <property type="entry name" value="Winged helix-like DNA-binding domain superfamily/Winged helix DNA-binding domain"/>
    <property type="match status" value="1"/>
</dbReference>
<dbReference type="InterPro" id="IPR047673">
    <property type="entry name" value="MtrA_REC"/>
</dbReference>
<dbReference type="STRING" id="1089455.MOPEL_073_01100"/>
<dbReference type="GO" id="GO:0000976">
    <property type="term" value="F:transcription cis-regulatory region binding"/>
    <property type="evidence" value="ECO:0007669"/>
    <property type="project" value="InterPro"/>
</dbReference>
<dbReference type="Pfam" id="PF00486">
    <property type="entry name" value="Trans_reg_C"/>
    <property type="match status" value="1"/>
</dbReference>
<evidence type="ECO:0000256" key="4">
    <source>
        <dbReference type="ARBA" id="ARBA00023125"/>
    </source>
</evidence>
<organism evidence="11 12">
    <name type="scientific">Mobilicoccus pelagius NBRC 104925</name>
    <dbReference type="NCBI Taxonomy" id="1089455"/>
    <lineage>
        <taxon>Bacteria</taxon>
        <taxon>Bacillati</taxon>
        <taxon>Actinomycetota</taxon>
        <taxon>Actinomycetes</taxon>
        <taxon>Micrococcales</taxon>
        <taxon>Dermatophilaceae</taxon>
        <taxon>Mobilicoccus</taxon>
    </lineage>
</organism>
<proteinExistence type="predicted"/>
<dbReference type="PROSITE" id="PS51755">
    <property type="entry name" value="OMPR_PHOB"/>
    <property type="match status" value="1"/>
</dbReference>
<dbReference type="Gene3D" id="6.10.250.690">
    <property type="match status" value="1"/>
</dbReference>
<dbReference type="FunFam" id="3.40.50.2300:FF:000001">
    <property type="entry name" value="DNA-binding response regulator PhoB"/>
    <property type="match status" value="1"/>
</dbReference>
<dbReference type="InterPro" id="IPR001867">
    <property type="entry name" value="OmpR/PhoB-type_DNA-bd"/>
</dbReference>
<dbReference type="CDD" id="cd17626">
    <property type="entry name" value="REC_OmpR_MtrA-like"/>
    <property type="match status" value="1"/>
</dbReference>
<dbReference type="eggNOG" id="COG0745">
    <property type="taxonomic scope" value="Bacteria"/>
</dbReference>
<keyword evidence="12" id="KW-1185">Reference proteome</keyword>
<reference evidence="11 12" key="1">
    <citation type="submission" date="2012-02" db="EMBL/GenBank/DDBJ databases">
        <title>Whole genome shotgun sequence of Mobilicoccus pelagius NBRC 104925.</title>
        <authorList>
            <person name="Yoshida Y."/>
            <person name="Hosoyama A."/>
            <person name="Tsuchikane K."/>
            <person name="Katsumata H."/>
            <person name="Yamazaki S."/>
            <person name="Fujita N."/>
        </authorList>
    </citation>
    <scope>NUCLEOTIDE SEQUENCE [LARGE SCALE GENOMIC DNA]</scope>
    <source>
        <strain evidence="11 12">NBRC 104925</strain>
    </source>
</reference>
<evidence type="ECO:0000259" key="9">
    <source>
        <dbReference type="PROSITE" id="PS50110"/>
    </source>
</evidence>
<evidence type="ECO:0000256" key="1">
    <source>
        <dbReference type="ARBA" id="ARBA00022553"/>
    </source>
</evidence>